<evidence type="ECO:0000256" key="5">
    <source>
        <dbReference type="SAM" id="Phobius"/>
    </source>
</evidence>
<proteinExistence type="predicted"/>
<keyword evidence="4 5" id="KW-0472">Membrane</keyword>
<keyword evidence="2 5" id="KW-0812">Transmembrane</keyword>
<dbReference type="Proteomes" id="UP000044136">
    <property type="component" value="Unassembled WGS sequence"/>
</dbReference>
<dbReference type="InterPro" id="IPR004710">
    <property type="entry name" value="Bilac:Na_transpt"/>
</dbReference>
<evidence type="ECO:0000256" key="4">
    <source>
        <dbReference type="ARBA" id="ARBA00023136"/>
    </source>
</evidence>
<dbReference type="AlphaFoldDB" id="A0A078M1R1"/>
<keyword evidence="7" id="KW-1185">Reference proteome</keyword>
<dbReference type="GO" id="GO:0016020">
    <property type="term" value="C:membrane"/>
    <property type="evidence" value="ECO:0007669"/>
    <property type="project" value="UniProtKB-SubCell"/>
</dbReference>
<dbReference type="PANTHER" id="PTHR10361">
    <property type="entry name" value="SODIUM-BILE ACID COTRANSPORTER"/>
    <property type="match status" value="1"/>
</dbReference>
<comment type="subcellular location">
    <subcellularLocation>
        <location evidence="1">Membrane</location>
        <topology evidence="1">Multi-pass membrane protein</topology>
    </subcellularLocation>
</comment>
<evidence type="ECO:0000256" key="3">
    <source>
        <dbReference type="ARBA" id="ARBA00022989"/>
    </source>
</evidence>
<feature type="transmembrane region" description="Helical" evidence="5">
    <location>
        <begin position="223"/>
        <end position="243"/>
    </location>
</feature>
<dbReference type="eggNOG" id="COG0385">
    <property type="taxonomic scope" value="Bacteria"/>
</dbReference>
<feature type="transmembrane region" description="Helical" evidence="5">
    <location>
        <begin position="191"/>
        <end position="211"/>
    </location>
</feature>
<dbReference type="OrthoDB" id="9806785at2"/>
<dbReference type="EMBL" id="CCSE01000001">
    <property type="protein sequence ID" value="CDZ99327.1"/>
    <property type="molecule type" value="Genomic_DNA"/>
</dbReference>
<dbReference type="PANTHER" id="PTHR10361:SF28">
    <property type="entry name" value="P3 PROTEIN-RELATED"/>
    <property type="match status" value="1"/>
</dbReference>
<feature type="transmembrane region" description="Helical" evidence="5">
    <location>
        <begin position="161"/>
        <end position="184"/>
    </location>
</feature>
<evidence type="ECO:0000256" key="2">
    <source>
        <dbReference type="ARBA" id="ARBA00022692"/>
    </source>
</evidence>
<dbReference type="Gene3D" id="1.20.1530.20">
    <property type="match status" value="1"/>
</dbReference>
<dbReference type="HOGENOM" id="CLU_034788_1_1_9"/>
<feature type="transmembrane region" description="Helical" evidence="5">
    <location>
        <begin position="70"/>
        <end position="92"/>
    </location>
</feature>
<evidence type="ECO:0000313" key="6">
    <source>
        <dbReference type="EMBL" id="CDZ99327.1"/>
    </source>
</evidence>
<evidence type="ECO:0000313" key="7">
    <source>
        <dbReference type="Proteomes" id="UP000044136"/>
    </source>
</evidence>
<sequence length="331" mass="35113">MKALIKLSTFIGNTFAVWVILFAALAFALPGGFTWIAPYINLLLGIIMFGMGLTLKFRDFKQVVKAPKEVITLVIAQYTIMPLIALGLVLLFQLPAEIAIGVILVGCAPGGTSSNVMTFLAKGNMALSVTATSVSTLLAPVITPALTLLLASAWLPVSFSAMFISIIQIVLVPIALGVAVQYLLGSKVEQAVGVLPLISVIGIIGVITAVVSNNVENILTSGLLIFAVVVLHNLLGYLTGYLLGRVFRFDLRDTKTLSIEIGMQNSGLATTLAATHFSPIAAVPGALFSVWHNISGSLAANWLSKLGKGQELTEEDKATIEQHKEVKKSEI</sequence>
<organism evidence="6 7">
    <name type="scientific">Jeotgalicoccus saudimassiliensis</name>
    <dbReference type="NCBI Taxonomy" id="1461582"/>
    <lineage>
        <taxon>Bacteria</taxon>
        <taxon>Bacillati</taxon>
        <taxon>Bacillota</taxon>
        <taxon>Bacilli</taxon>
        <taxon>Bacillales</taxon>
        <taxon>Staphylococcaceae</taxon>
        <taxon>Jeotgalicoccus</taxon>
    </lineage>
</organism>
<evidence type="ECO:0000256" key="1">
    <source>
        <dbReference type="ARBA" id="ARBA00004141"/>
    </source>
</evidence>
<feature type="transmembrane region" description="Helical" evidence="5">
    <location>
        <begin position="7"/>
        <end position="29"/>
    </location>
</feature>
<dbReference type="STRING" id="1461582.BN1048_00409"/>
<dbReference type="RefSeq" id="WP_035807910.1">
    <property type="nucleotide sequence ID" value="NZ_CCSE01000001.1"/>
</dbReference>
<accession>A0A078M1R1</accession>
<dbReference type="Pfam" id="PF01758">
    <property type="entry name" value="SBF"/>
    <property type="match status" value="1"/>
</dbReference>
<feature type="transmembrane region" description="Helical" evidence="5">
    <location>
        <begin position="133"/>
        <end position="155"/>
    </location>
</feature>
<keyword evidence="3 5" id="KW-1133">Transmembrane helix</keyword>
<reference evidence="6 7" key="1">
    <citation type="submission" date="2014-07" db="EMBL/GenBank/DDBJ databases">
        <authorList>
            <person name="Urmite Genomes Urmite Genomes"/>
        </authorList>
    </citation>
    <scope>NUCLEOTIDE SEQUENCE [LARGE SCALE GENOMIC DNA]</scope>
    <source>
        <strain evidence="6 7">13MG44_air</strain>
    </source>
</reference>
<name>A0A078M1R1_9STAP</name>
<feature type="transmembrane region" description="Helical" evidence="5">
    <location>
        <begin position="98"/>
        <end position="121"/>
    </location>
</feature>
<gene>
    <name evidence="6" type="ORF">BN1048_00409</name>
</gene>
<dbReference type="InterPro" id="IPR002657">
    <property type="entry name" value="BilAc:Na_symport/Acr3"/>
</dbReference>
<protein>
    <submittedName>
        <fullName evidence="6">Sodium Bile acid symporter family protein</fullName>
    </submittedName>
</protein>
<feature type="transmembrane region" description="Helical" evidence="5">
    <location>
        <begin position="35"/>
        <end position="58"/>
    </location>
</feature>
<dbReference type="InterPro" id="IPR038770">
    <property type="entry name" value="Na+/solute_symporter_sf"/>
</dbReference>